<dbReference type="Pfam" id="PF13242">
    <property type="entry name" value="Hydrolase_like"/>
    <property type="match status" value="1"/>
</dbReference>
<evidence type="ECO:0000313" key="9">
    <source>
        <dbReference type="Proteomes" id="UP001216907"/>
    </source>
</evidence>
<dbReference type="InterPro" id="IPR036412">
    <property type="entry name" value="HAD-like_sf"/>
</dbReference>
<dbReference type="PANTHER" id="PTHR42891:SF1">
    <property type="entry name" value="D-GLYCERO-BETA-D-MANNO-HEPTOSE-1,7-BISPHOSPHATE 7-PHOSPHATASE"/>
    <property type="match status" value="1"/>
</dbReference>
<evidence type="ECO:0000313" key="8">
    <source>
        <dbReference type="EMBL" id="MDG3008133.1"/>
    </source>
</evidence>
<keyword evidence="4 7" id="KW-0378">Hydrolase</keyword>
<dbReference type="PANTHER" id="PTHR42891">
    <property type="entry name" value="D-GLYCERO-BETA-D-MANNO-HEPTOSE-1,7-BISPHOSPHATE 7-PHOSPHATASE"/>
    <property type="match status" value="1"/>
</dbReference>
<dbReference type="Gene3D" id="3.40.50.1000">
    <property type="entry name" value="HAD superfamily/HAD-like"/>
    <property type="match status" value="1"/>
</dbReference>
<name>A0ABT6FKN0_9BACT</name>
<evidence type="ECO:0000256" key="2">
    <source>
        <dbReference type="ARBA" id="ARBA00022490"/>
    </source>
</evidence>
<evidence type="ECO:0000256" key="4">
    <source>
        <dbReference type="ARBA" id="ARBA00022801"/>
    </source>
</evidence>
<dbReference type="InterPro" id="IPR004446">
    <property type="entry name" value="Heptose_bisP_phosphatase"/>
</dbReference>
<evidence type="ECO:0000256" key="7">
    <source>
        <dbReference type="PIRNR" id="PIRNR004682"/>
    </source>
</evidence>
<protein>
    <recommendedName>
        <fullName evidence="6 7">D,D-heptose 1,7-bisphosphate phosphatase</fullName>
        <ecNumber evidence="7">3.1.3.-</ecNumber>
    </recommendedName>
</protein>
<comment type="subcellular location">
    <subcellularLocation>
        <location evidence="1 7">Cytoplasm</location>
    </subcellularLocation>
</comment>
<dbReference type="NCBIfam" id="TIGR01662">
    <property type="entry name" value="HAD-SF-IIIA"/>
    <property type="match status" value="1"/>
</dbReference>
<keyword evidence="9" id="KW-1185">Reference proteome</keyword>
<keyword evidence="5 7" id="KW-0119">Carbohydrate metabolism</keyword>
<sequence length="201" mass="21274">MNAEPPAPARRPAVFLDRDDTLIVDVPYLADPAGLRVLAGAATALAALRRAGYALVLATNQSAVGRGLITEERLRTIHDELERLLAADGATLDAIYYCTHAPRSDDRTAVEHPDRKPAPGMLLRAAEELELDLPASWMVGDRVSDVLAGLHAGCRSILVGSNDTLDGLPTPAQDGRVFAAADLAAAAELILDERLAPSETP</sequence>
<proteinExistence type="inferred from homology"/>
<reference evidence="8 9" key="1">
    <citation type="submission" date="2023-03" db="EMBL/GenBank/DDBJ databases">
        <title>Paludisphaera mucosa sp. nov. a novel planctomycete from northern fen.</title>
        <authorList>
            <person name="Ivanova A."/>
        </authorList>
    </citation>
    <scope>NUCLEOTIDE SEQUENCE [LARGE SCALE GENOMIC DNA]</scope>
    <source>
        <strain evidence="8 9">Pla2</strain>
    </source>
</reference>
<comment type="similarity">
    <text evidence="7">Belongs to the gmhB family.</text>
</comment>
<dbReference type="EC" id="3.1.3.-" evidence="7"/>
<accession>A0ABT6FKN0</accession>
<dbReference type="Proteomes" id="UP001216907">
    <property type="component" value="Unassembled WGS sequence"/>
</dbReference>
<evidence type="ECO:0000256" key="6">
    <source>
        <dbReference type="ARBA" id="ARBA00031828"/>
    </source>
</evidence>
<dbReference type="SUPFAM" id="SSF56784">
    <property type="entry name" value="HAD-like"/>
    <property type="match status" value="1"/>
</dbReference>
<dbReference type="RefSeq" id="WP_277864460.1">
    <property type="nucleotide sequence ID" value="NZ_JARRAG010000003.1"/>
</dbReference>
<evidence type="ECO:0000256" key="5">
    <source>
        <dbReference type="ARBA" id="ARBA00023277"/>
    </source>
</evidence>
<evidence type="ECO:0000256" key="1">
    <source>
        <dbReference type="ARBA" id="ARBA00004496"/>
    </source>
</evidence>
<dbReference type="InterPro" id="IPR006549">
    <property type="entry name" value="HAD-SF_hydro_IIIA"/>
</dbReference>
<dbReference type="InterPro" id="IPR023214">
    <property type="entry name" value="HAD_sf"/>
</dbReference>
<organism evidence="8 9">
    <name type="scientific">Paludisphaera mucosa</name>
    <dbReference type="NCBI Taxonomy" id="3030827"/>
    <lineage>
        <taxon>Bacteria</taxon>
        <taxon>Pseudomonadati</taxon>
        <taxon>Planctomycetota</taxon>
        <taxon>Planctomycetia</taxon>
        <taxon>Isosphaerales</taxon>
        <taxon>Isosphaeraceae</taxon>
        <taxon>Paludisphaera</taxon>
    </lineage>
</organism>
<dbReference type="EMBL" id="JARRAG010000003">
    <property type="protein sequence ID" value="MDG3008133.1"/>
    <property type="molecule type" value="Genomic_DNA"/>
</dbReference>
<keyword evidence="3" id="KW-0479">Metal-binding</keyword>
<dbReference type="NCBIfam" id="TIGR01656">
    <property type="entry name" value="Histidinol-ppas"/>
    <property type="match status" value="1"/>
</dbReference>
<gene>
    <name evidence="8" type="ORF">PZE19_30575</name>
</gene>
<dbReference type="GO" id="GO:0016787">
    <property type="term" value="F:hydrolase activity"/>
    <property type="evidence" value="ECO:0007669"/>
    <property type="project" value="UniProtKB-KW"/>
</dbReference>
<dbReference type="InterPro" id="IPR006543">
    <property type="entry name" value="Histidinol-phos"/>
</dbReference>
<evidence type="ECO:0000256" key="3">
    <source>
        <dbReference type="ARBA" id="ARBA00022723"/>
    </source>
</evidence>
<comment type="caution">
    <text evidence="8">The sequence shown here is derived from an EMBL/GenBank/DDBJ whole genome shotgun (WGS) entry which is preliminary data.</text>
</comment>
<dbReference type="PIRSF" id="PIRSF004682">
    <property type="entry name" value="GmhB"/>
    <property type="match status" value="1"/>
</dbReference>
<keyword evidence="2 7" id="KW-0963">Cytoplasm</keyword>